<reference evidence="1 2" key="1">
    <citation type="submission" date="2020-08" db="EMBL/GenBank/DDBJ databases">
        <authorList>
            <person name="Liu C."/>
            <person name="Sun Q."/>
        </authorList>
    </citation>
    <scope>NUCLEOTIDE SEQUENCE [LARGE SCALE GENOMIC DNA]</scope>
    <source>
        <strain evidence="1 2">NSJ-59</strain>
    </source>
</reference>
<evidence type="ECO:0000313" key="1">
    <source>
        <dbReference type="EMBL" id="MBC3537330.1"/>
    </source>
</evidence>
<keyword evidence="2" id="KW-1185">Reference proteome</keyword>
<dbReference type="EMBL" id="JACOGK010000025">
    <property type="protein sequence ID" value="MBC3537330.1"/>
    <property type="molecule type" value="Genomic_DNA"/>
</dbReference>
<accession>A0ABR6VKS2</accession>
<evidence type="ECO:0000313" key="2">
    <source>
        <dbReference type="Proteomes" id="UP000606870"/>
    </source>
</evidence>
<evidence type="ECO:0008006" key="3">
    <source>
        <dbReference type="Google" id="ProtNLM"/>
    </source>
</evidence>
<name>A0ABR6VKS2_9FIRM</name>
<protein>
    <recommendedName>
        <fullName evidence="3">DUF2116 family Zn-ribbon domain-containing protein</fullName>
    </recommendedName>
</protein>
<sequence length="121" mass="14176">MRSYCKICGKEFEGENNRKFCAVCVDLIRVKREKAKEKHERTEHCIICGAKIEIPRFNKFTCSDECSSLLNSVYQINRRRRRRKKNAKIGQSNLDQRVKEANESGLTYGYYMAMKRGQGND</sequence>
<dbReference type="RefSeq" id="WP_186503610.1">
    <property type="nucleotide sequence ID" value="NZ_JACOGK010000025.1"/>
</dbReference>
<comment type="caution">
    <text evidence="1">The sequence shown here is derived from an EMBL/GenBank/DDBJ whole genome shotgun (WGS) entry which is preliminary data.</text>
</comment>
<gene>
    <name evidence="1" type="ORF">H8J70_08710</name>
</gene>
<proteinExistence type="predicted"/>
<organism evidence="1 2">
    <name type="scientific">Megasphaera hominis</name>
    <dbReference type="NCBI Taxonomy" id="159836"/>
    <lineage>
        <taxon>Bacteria</taxon>
        <taxon>Bacillati</taxon>
        <taxon>Bacillota</taxon>
        <taxon>Negativicutes</taxon>
        <taxon>Veillonellales</taxon>
        <taxon>Veillonellaceae</taxon>
        <taxon>Megasphaera</taxon>
    </lineage>
</organism>
<dbReference type="Proteomes" id="UP000606870">
    <property type="component" value="Unassembled WGS sequence"/>
</dbReference>